<proteinExistence type="predicted"/>
<keyword evidence="2" id="KW-1185">Reference proteome</keyword>
<sequence>MMKKIALVVSCEHAVDSIPTPYQSLFVPFKDLLASHRGIDFGALTIAEHLAKQVSCDFIQATTTRLLVDCNKSMSHPRCFSEVTRSLPPEEKQKILNLYYWPYRQQVMASIKKHIEQGSQVWHLSIHSFTPVLHDIVRNADIGFLYDPQRPPEKTLARQWKKEIQKHPPEYKIRMNYPYKGVSDGFTSMMRKIYPSEAYVGIEVESNQALTQNTQNLDNLKNILAISLLKLIC</sequence>
<dbReference type="EMBL" id="JAJKBJ010000003">
    <property type="protein sequence ID" value="MCL9683244.1"/>
    <property type="molecule type" value="Genomic_DNA"/>
</dbReference>
<protein>
    <submittedName>
        <fullName evidence="1">N-formylglutamate amidohydrolase</fullName>
    </submittedName>
</protein>
<dbReference type="InterPro" id="IPR007709">
    <property type="entry name" value="N-FG_amidohydro"/>
</dbReference>
<dbReference type="SUPFAM" id="SSF53187">
    <property type="entry name" value="Zn-dependent exopeptidases"/>
    <property type="match status" value="1"/>
</dbReference>
<evidence type="ECO:0000313" key="2">
    <source>
        <dbReference type="Proteomes" id="UP001139721"/>
    </source>
</evidence>
<evidence type="ECO:0000313" key="1">
    <source>
        <dbReference type="EMBL" id="MCL9683244.1"/>
    </source>
</evidence>
<dbReference type="AlphaFoldDB" id="A0A9X2CYI3"/>
<dbReference type="Pfam" id="PF05013">
    <property type="entry name" value="FGase"/>
    <property type="match status" value="1"/>
</dbReference>
<comment type="caution">
    <text evidence="1">The sequence shown here is derived from an EMBL/GenBank/DDBJ whole genome shotgun (WGS) entry which is preliminary data.</text>
</comment>
<dbReference type="Proteomes" id="UP001139721">
    <property type="component" value="Unassembled WGS sequence"/>
</dbReference>
<name>A0A9X2CYI3_9GAMM</name>
<dbReference type="Gene3D" id="3.40.630.40">
    <property type="entry name" value="Zn-dependent exopeptidases"/>
    <property type="match status" value="1"/>
</dbReference>
<organism evidence="1 2">
    <name type="scientific">Legionella maioricensis</name>
    <dbReference type="NCBI Taxonomy" id="2896528"/>
    <lineage>
        <taxon>Bacteria</taxon>
        <taxon>Pseudomonadati</taxon>
        <taxon>Pseudomonadota</taxon>
        <taxon>Gammaproteobacteria</taxon>
        <taxon>Legionellales</taxon>
        <taxon>Legionellaceae</taxon>
        <taxon>Legionella</taxon>
    </lineage>
</organism>
<gene>
    <name evidence="1" type="ORF">LOX96_04005</name>
</gene>
<reference evidence="1" key="1">
    <citation type="submission" date="2021-11" db="EMBL/GenBank/DDBJ databases">
        <title>Legionella maioricencis sp. nov., a new species isolated from hot water samples in Mallorca.</title>
        <authorList>
            <person name="Crespi S."/>
            <person name="Drasar V."/>
            <person name="Salva-Serra F."/>
            <person name="Jaen-Luchoro D."/>
            <person name="Pineiro-Iglesias B."/>
            <person name="Aliaga F."/>
            <person name="Fernandez-Juarez V."/>
            <person name="Coll G."/>
            <person name="Moore E.R.B."/>
            <person name="Bennasar-Figueras A."/>
        </authorList>
    </citation>
    <scope>NUCLEOTIDE SEQUENCE</scope>
    <source>
        <strain evidence="1">HCPI-6</strain>
    </source>
</reference>
<dbReference type="RefSeq" id="WP_250419566.1">
    <property type="nucleotide sequence ID" value="NZ_JAJKBJ010000003.1"/>
</dbReference>
<accession>A0A9X2CYI3</accession>